<dbReference type="SUPFAM" id="SSF51905">
    <property type="entry name" value="FAD/NAD(P)-binding domain"/>
    <property type="match status" value="1"/>
</dbReference>
<dbReference type="Pfam" id="PF13450">
    <property type="entry name" value="NAD_binding_8"/>
    <property type="match status" value="1"/>
</dbReference>
<sequence length="472" mass="50529">MATTDYDVIVVGSGPNGLAAAITLQRSGARVLMVESRPQIGGGMRTSEVTLPGFLHDICSAVHPMAMGSPFFARLPLEQFGLRFAWSEYEAAHPLDNGKAAVLARSIQDTALGLGADGGAYTQLIKPVADHWNEIASDALGPFSFPGHPLLMARFGWNALRSASMVAKRFVTPEARALWAGMAAHSIQPLTNIASAAIGMVLSAAGHRFGWPVPVGGSQAIGNALAAYFRQLGGEIQTGFHVTSLEQLPSHKAVVFDLTPKQLLQIAGDRFPAGYRRQLEKYRYGPGVFKIDFALDGPVPFTAPECRKAITVHLGGTFEEIALSEQLAASGKHSEAPFVLFSQQSIADKRAPDGKHTGWAYCHVPNGSTKDMTEIIEKQIERFAPGFRDLILARHTMNAVEMENYNPNYVGGDINGGISDLGQLYTRPTLSLTPYRTAATGIYICSSATPPGGGVHGLCGYHAANVVLKDIF</sequence>
<dbReference type="RefSeq" id="WP_089757979.1">
    <property type="nucleotide sequence ID" value="NZ_BKAT01000012.1"/>
</dbReference>
<name>A0A1H3XBD3_9BACT</name>
<dbReference type="Proteomes" id="UP000199656">
    <property type="component" value="Unassembled WGS sequence"/>
</dbReference>
<evidence type="ECO:0000313" key="2">
    <source>
        <dbReference type="Proteomes" id="UP000199656"/>
    </source>
</evidence>
<accession>A0A1H3XBD3</accession>
<dbReference type="PANTHER" id="PTHR10668:SF105">
    <property type="entry name" value="DEHYDROGENASE-RELATED"/>
    <property type="match status" value="1"/>
</dbReference>
<protein>
    <submittedName>
        <fullName evidence="1">Phytoene dehydrogenase-related protein</fullName>
    </submittedName>
</protein>
<organism evidence="1 2">
    <name type="scientific">Chitinophaga terrae</name>
    <name type="common">ex Kim and Jung 2007</name>
    <dbReference type="NCBI Taxonomy" id="408074"/>
    <lineage>
        <taxon>Bacteria</taxon>
        <taxon>Pseudomonadati</taxon>
        <taxon>Bacteroidota</taxon>
        <taxon>Chitinophagia</taxon>
        <taxon>Chitinophagales</taxon>
        <taxon>Chitinophagaceae</taxon>
        <taxon>Chitinophaga</taxon>
    </lineage>
</organism>
<evidence type="ECO:0000313" key="1">
    <source>
        <dbReference type="EMBL" id="SDZ95984.1"/>
    </source>
</evidence>
<dbReference type="PRINTS" id="PR00411">
    <property type="entry name" value="PNDRDTASEI"/>
</dbReference>
<dbReference type="PANTHER" id="PTHR10668">
    <property type="entry name" value="PHYTOENE DEHYDROGENASE"/>
    <property type="match status" value="1"/>
</dbReference>
<dbReference type="EMBL" id="FNRL01000001">
    <property type="protein sequence ID" value="SDZ95984.1"/>
    <property type="molecule type" value="Genomic_DNA"/>
</dbReference>
<dbReference type="InterPro" id="IPR036188">
    <property type="entry name" value="FAD/NAD-bd_sf"/>
</dbReference>
<gene>
    <name evidence="1" type="ORF">SAMN05660909_00339</name>
</gene>
<dbReference type="OrthoDB" id="833207at2"/>
<dbReference type="STRING" id="408074.SAMN05660909_00339"/>
<keyword evidence="2" id="KW-1185">Reference proteome</keyword>
<proteinExistence type="predicted"/>
<reference evidence="2" key="1">
    <citation type="submission" date="2016-10" db="EMBL/GenBank/DDBJ databases">
        <authorList>
            <person name="Varghese N."/>
            <person name="Submissions S."/>
        </authorList>
    </citation>
    <scope>NUCLEOTIDE SEQUENCE [LARGE SCALE GENOMIC DNA]</scope>
    <source>
        <strain evidence="2">DSM 23920</strain>
    </source>
</reference>
<dbReference type="Gene3D" id="3.50.50.60">
    <property type="entry name" value="FAD/NAD(P)-binding domain"/>
    <property type="match status" value="1"/>
</dbReference>
<dbReference type="AlphaFoldDB" id="A0A1H3XBD3"/>